<keyword evidence="8 18" id="KW-0288">FMN</keyword>
<accession>A0A1E3P303</accession>
<dbReference type="SUPFAM" id="SSF51395">
    <property type="entry name" value="FMN-linked oxidoreductases"/>
    <property type="match status" value="1"/>
</dbReference>
<dbReference type="STRING" id="683960.A0A1E3P303"/>
<dbReference type="NCBIfam" id="NF003652">
    <property type="entry name" value="PRK05286.2-5"/>
    <property type="match status" value="1"/>
</dbReference>
<dbReference type="Proteomes" id="UP000094112">
    <property type="component" value="Unassembled WGS sequence"/>
</dbReference>
<evidence type="ECO:0000256" key="11">
    <source>
        <dbReference type="ARBA" id="ARBA00022946"/>
    </source>
</evidence>
<evidence type="ECO:0000256" key="10">
    <source>
        <dbReference type="ARBA" id="ARBA00022792"/>
    </source>
</evidence>
<dbReference type="PROSITE" id="PS00912">
    <property type="entry name" value="DHODEHASE_2"/>
    <property type="match status" value="1"/>
</dbReference>
<dbReference type="AlphaFoldDB" id="A0A1E3P303"/>
<keyword evidence="10 18" id="KW-0999">Mitochondrion inner membrane</keyword>
<dbReference type="PANTHER" id="PTHR48109:SF4">
    <property type="entry name" value="DIHYDROOROTATE DEHYDROGENASE (QUINONE), MITOCHONDRIAL"/>
    <property type="match status" value="1"/>
</dbReference>
<dbReference type="GeneID" id="30200852"/>
<evidence type="ECO:0000256" key="9">
    <source>
        <dbReference type="ARBA" id="ARBA00022692"/>
    </source>
</evidence>
<dbReference type="InterPro" id="IPR050074">
    <property type="entry name" value="DHO_dehydrogenase"/>
</dbReference>
<keyword evidence="11" id="KW-0809">Transit peptide</keyword>
<keyword evidence="21" id="KW-1185">Reference proteome</keyword>
<keyword evidence="12" id="KW-0665">Pyrimidine biosynthesis</keyword>
<dbReference type="PROSITE" id="PS00911">
    <property type="entry name" value="DHODEHASE_1"/>
    <property type="match status" value="1"/>
</dbReference>
<reference evidence="20 21" key="1">
    <citation type="journal article" date="2016" name="Proc. Natl. Acad. Sci. U.S.A.">
        <title>Comparative genomics of biotechnologically important yeasts.</title>
        <authorList>
            <person name="Riley R."/>
            <person name="Haridas S."/>
            <person name="Wolfe K.H."/>
            <person name="Lopes M.R."/>
            <person name="Hittinger C.T."/>
            <person name="Goeker M."/>
            <person name="Salamov A.A."/>
            <person name="Wisecaver J.H."/>
            <person name="Long T.M."/>
            <person name="Calvey C.H."/>
            <person name="Aerts A.L."/>
            <person name="Barry K.W."/>
            <person name="Choi C."/>
            <person name="Clum A."/>
            <person name="Coughlan A.Y."/>
            <person name="Deshpande S."/>
            <person name="Douglass A.P."/>
            <person name="Hanson S.J."/>
            <person name="Klenk H.-P."/>
            <person name="LaButti K.M."/>
            <person name="Lapidus A."/>
            <person name="Lindquist E.A."/>
            <person name="Lipzen A.M."/>
            <person name="Meier-Kolthoff J.P."/>
            <person name="Ohm R.A."/>
            <person name="Otillar R.P."/>
            <person name="Pangilinan J.L."/>
            <person name="Peng Y."/>
            <person name="Rokas A."/>
            <person name="Rosa C.A."/>
            <person name="Scheuner C."/>
            <person name="Sibirny A.A."/>
            <person name="Slot J.C."/>
            <person name="Stielow J.B."/>
            <person name="Sun H."/>
            <person name="Kurtzman C.P."/>
            <person name="Blackwell M."/>
            <person name="Grigoriev I.V."/>
            <person name="Jeffries T.W."/>
        </authorList>
    </citation>
    <scope>NUCLEOTIDE SEQUENCE [LARGE SCALE GENOMIC DNA]</scope>
    <source>
        <strain evidence="21">ATCC 58044 / CBS 1984 / NCYC 433 / NRRL Y-366-8</strain>
    </source>
</reference>
<name>A0A1E3P303_WICAA</name>
<evidence type="ECO:0000256" key="3">
    <source>
        <dbReference type="ARBA" id="ARBA00005161"/>
    </source>
</evidence>
<dbReference type="NCBIfam" id="TIGR01036">
    <property type="entry name" value="pyrD_sub2"/>
    <property type="match status" value="1"/>
</dbReference>
<dbReference type="InterPro" id="IPR005720">
    <property type="entry name" value="Dihydroorotate_DH_cat"/>
</dbReference>
<evidence type="ECO:0000256" key="4">
    <source>
        <dbReference type="ARBA" id="ARBA00005359"/>
    </source>
</evidence>
<comment type="function">
    <text evidence="1">Catalyzes the conversion of dihydroorotate to orotate with quinone as electron acceptor.</text>
</comment>
<comment type="subcellular location">
    <subcellularLocation>
        <location evidence="2 18">Mitochondrion inner membrane</location>
        <topology evidence="2 18">Single-pass membrane protein</topology>
    </subcellularLocation>
</comment>
<evidence type="ECO:0000256" key="16">
    <source>
        <dbReference type="ARBA" id="ARBA00023136"/>
    </source>
</evidence>
<evidence type="ECO:0000256" key="1">
    <source>
        <dbReference type="ARBA" id="ARBA00003125"/>
    </source>
</evidence>
<dbReference type="EC" id="1.3.5.2" evidence="5 18"/>
<evidence type="ECO:0000256" key="5">
    <source>
        <dbReference type="ARBA" id="ARBA00012791"/>
    </source>
</evidence>
<dbReference type="GO" id="GO:0006207">
    <property type="term" value="P:'de novo' pyrimidine nucleobase biosynthetic process"/>
    <property type="evidence" value="ECO:0007669"/>
    <property type="project" value="InterPro"/>
</dbReference>
<dbReference type="GO" id="GO:0044205">
    <property type="term" value="P:'de novo' UMP biosynthetic process"/>
    <property type="evidence" value="ECO:0007669"/>
    <property type="project" value="UniProtKB-UniPathway"/>
</dbReference>
<keyword evidence="9" id="KW-0812">Transmembrane</keyword>
<dbReference type="GO" id="GO:0005743">
    <property type="term" value="C:mitochondrial inner membrane"/>
    <property type="evidence" value="ECO:0007669"/>
    <property type="project" value="UniProtKB-SubCell"/>
</dbReference>
<evidence type="ECO:0000256" key="6">
    <source>
        <dbReference type="ARBA" id="ARBA00017599"/>
    </source>
</evidence>
<dbReference type="RefSeq" id="XP_019038479.1">
    <property type="nucleotide sequence ID" value="XM_019183606.1"/>
</dbReference>
<dbReference type="GO" id="GO:0106430">
    <property type="term" value="F:dihydroorotate dehydrogenase (quinone) activity"/>
    <property type="evidence" value="ECO:0007669"/>
    <property type="project" value="UniProtKB-EC"/>
</dbReference>
<dbReference type="UniPathway" id="UPA00070">
    <property type="reaction ID" value="UER00946"/>
</dbReference>
<protein>
    <recommendedName>
        <fullName evidence="6 18">Dihydroorotate dehydrogenase (quinone), mitochondrial</fullName>
        <shortName evidence="18">DHOdehase</shortName>
        <ecNumber evidence="5 18">1.3.5.2</ecNumber>
    </recommendedName>
</protein>
<dbReference type="Pfam" id="PF01180">
    <property type="entry name" value="DHO_dh"/>
    <property type="match status" value="1"/>
</dbReference>
<evidence type="ECO:0000256" key="12">
    <source>
        <dbReference type="ARBA" id="ARBA00022975"/>
    </source>
</evidence>
<comment type="catalytic activity">
    <reaction evidence="17 18">
        <text>(S)-dihydroorotate + a quinone = orotate + a quinol</text>
        <dbReference type="Rhea" id="RHEA:30187"/>
        <dbReference type="ChEBI" id="CHEBI:24646"/>
        <dbReference type="ChEBI" id="CHEBI:30839"/>
        <dbReference type="ChEBI" id="CHEBI:30864"/>
        <dbReference type="ChEBI" id="CHEBI:132124"/>
        <dbReference type="EC" id="1.3.5.2"/>
    </reaction>
</comment>
<dbReference type="CDD" id="cd04738">
    <property type="entry name" value="DHOD_2_like"/>
    <property type="match status" value="1"/>
</dbReference>
<evidence type="ECO:0000313" key="20">
    <source>
        <dbReference type="EMBL" id="ODQ59272.1"/>
    </source>
</evidence>
<evidence type="ECO:0000256" key="8">
    <source>
        <dbReference type="ARBA" id="ARBA00022643"/>
    </source>
</evidence>
<evidence type="ECO:0000259" key="19">
    <source>
        <dbReference type="Pfam" id="PF01180"/>
    </source>
</evidence>
<dbReference type="InterPro" id="IPR013785">
    <property type="entry name" value="Aldolase_TIM"/>
</dbReference>
<gene>
    <name evidence="20" type="ORF">WICANDRAFT_63769</name>
</gene>
<evidence type="ECO:0000256" key="18">
    <source>
        <dbReference type="RuleBase" id="RU361255"/>
    </source>
</evidence>
<dbReference type="InterPro" id="IPR005719">
    <property type="entry name" value="Dihydroorotate_DH_2"/>
</dbReference>
<keyword evidence="13" id="KW-1133">Transmembrane helix</keyword>
<organism evidence="20 21">
    <name type="scientific">Wickerhamomyces anomalus (strain ATCC 58044 / CBS 1984 / NCYC 433 / NRRL Y-366-8)</name>
    <name type="common">Yeast</name>
    <name type="synonym">Hansenula anomala</name>
    <dbReference type="NCBI Taxonomy" id="683960"/>
    <lineage>
        <taxon>Eukaryota</taxon>
        <taxon>Fungi</taxon>
        <taxon>Dikarya</taxon>
        <taxon>Ascomycota</taxon>
        <taxon>Saccharomycotina</taxon>
        <taxon>Saccharomycetes</taxon>
        <taxon>Phaffomycetales</taxon>
        <taxon>Wickerhamomycetaceae</taxon>
        <taxon>Wickerhamomyces</taxon>
    </lineage>
</organism>
<evidence type="ECO:0000256" key="15">
    <source>
        <dbReference type="ARBA" id="ARBA00023128"/>
    </source>
</evidence>
<keyword evidence="14 18" id="KW-0560">Oxidoreductase</keyword>
<keyword evidence="16" id="KW-0472">Membrane</keyword>
<dbReference type="NCBIfam" id="NF003645">
    <property type="entry name" value="PRK05286.1-2"/>
    <property type="match status" value="1"/>
</dbReference>
<dbReference type="EMBL" id="KV454211">
    <property type="protein sequence ID" value="ODQ59272.1"/>
    <property type="molecule type" value="Genomic_DNA"/>
</dbReference>
<comment type="similarity">
    <text evidence="4 18">Belongs to the dihydroorotate dehydrogenase family. Type 2 subfamily.</text>
</comment>
<comment type="pathway">
    <text evidence="3 18">Pyrimidine metabolism; UMP biosynthesis via de novo pathway; orotate from (S)-dihydroorotate (quinone route): step 1/1.</text>
</comment>
<evidence type="ECO:0000256" key="2">
    <source>
        <dbReference type="ARBA" id="ARBA00004434"/>
    </source>
</evidence>
<dbReference type="OrthoDB" id="14784at2759"/>
<feature type="domain" description="Dihydroorotate dehydrogenase catalytic" evidence="19">
    <location>
        <begin position="105"/>
        <end position="418"/>
    </location>
</feature>
<dbReference type="InterPro" id="IPR001295">
    <property type="entry name" value="Dihydroorotate_DH_CS"/>
</dbReference>
<dbReference type="PANTHER" id="PTHR48109">
    <property type="entry name" value="DIHYDROOROTATE DEHYDROGENASE (QUINONE), MITOCHONDRIAL-RELATED"/>
    <property type="match status" value="1"/>
</dbReference>
<evidence type="ECO:0000313" key="21">
    <source>
        <dbReference type="Proteomes" id="UP000094112"/>
    </source>
</evidence>
<evidence type="ECO:0000256" key="13">
    <source>
        <dbReference type="ARBA" id="ARBA00022989"/>
    </source>
</evidence>
<keyword evidence="15 18" id="KW-0496">Mitochondrion</keyword>
<keyword evidence="7 18" id="KW-0285">Flavoprotein</keyword>
<evidence type="ECO:0000256" key="14">
    <source>
        <dbReference type="ARBA" id="ARBA00023002"/>
    </source>
</evidence>
<sequence>MNRQFIRPLTQSFKRLSTSTRFSSSYSKPLKNGFLTNPLLFSGALIGGSIFTYYCFDSKSSIHEYFICPLIRNLTDAEDGHRLGVFLMSWGISPTLRNDKDDEILQTEVLGKKLSNPIGIAAGLDKNGEIIDPLFDVGFGYVEIGSITPEPQPGNPKPRFFRLPKDDAVINRYGFNSNGHVDVVIRLKERLEKFFRKNPQVVNVNNSLRDGKILGINLGKNKTGDEVQDYLKGVENFNEFADFLIINVSSPNTPGLRNLQGESKLTNLLTEIVNKRDQLSINAQAKTPILVKIAPDLNESEIQSIVNSAKKSKINGIIVSNTTIQRPSTLKSSSTLTEQTGGLSGAPLKPYSLKALRTAAKYTQGSDLILVGCGGISTGADVLEFGKAGAKYVQLYTSFAYKGPGLVYKIKKELTEELQKEGKTWEEIVGSDLKK</sequence>
<dbReference type="Gene3D" id="3.20.20.70">
    <property type="entry name" value="Aldolase class I"/>
    <property type="match status" value="1"/>
</dbReference>
<proteinExistence type="inferred from homology"/>
<evidence type="ECO:0000256" key="17">
    <source>
        <dbReference type="ARBA" id="ARBA00048639"/>
    </source>
</evidence>
<evidence type="ECO:0000256" key="7">
    <source>
        <dbReference type="ARBA" id="ARBA00022630"/>
    </source>
</evidence>
<comment type="cofactor">
    <cofactor evidence="18">
        <name>FMN</name>
        <dbReference type="ChEBI" id="CHEBI:58210"/>
    </cofactor>
    <text evidence="18">Binds 1 FMN per subunit.</text>
</comment>
<dbReference type="FunFam" id="3.20.20.70:FF:000066">
    <property type="entry name" value="Dihydroorotate dehydrogenase (quinone), mitochondrial"/>
    <property type="match status" value="1"/>
</dbReference>